<proteinExistence type="predicted"/>
<sequence length="63" mass="6802">MISVCPVCSGIDIEKLELKFGADNVEVGCIGECGGRDGLVIGYANGKYIETETEEEFISQIEE</sequence>
<protein>
    <submittedName>
        <fullName evidence="1">DUF1450 domain-containing protein</fullName>
    </submittedName>
</protein>
<gene>
    <name evidence="1" type="ORF">E5347_05075</name>
</gene>
<name>A0A4S2DQP0_9CLOT</name>
<organism evidence="1 2">
    <name type="scientific">Clostridium sartagoforme</name>
    <dbReference type="NCBI Taxonomy" id="84031"/>
    <lineage>
        <taxon>Bacteria</taxon>
        <taxon>Bacillati</taxon>
        <taxon>Bacillota</taxon>
        <taxon>Clostridia</taxon>
        <taxon>Eubacteriales</taxon>
        <taxon>Clostridiaceae</taxon>
        <taxon>Clostridium</taxon>
    </lineage>
</organism>
<dbReference type="OrthoDB" id="1692944at2"/>
<evidence type="ECO:0000313" key="2">
    <source>
        <dbReference type="Proteomes" id="UP000306888"/>
    </source>
</evidence>
<dbReference type="AlphaFoldDB" id="A0A4S2DQP0"/>
<dbReference type="RefSeq" id="WP_136005220.1">
    <property type="nucleotide sequence ID" value="NZ_SRYR01000001.1"/>
</dbReference>
<reference evidence="1 2" key="1">
    <citation type="submission" date="2019-04" db="EMBL/GenBank/DDBJ databases">
        <title>Microbes associate with the intestines of laboratory mice.</title>
        <authorList>
            <person name="Navarre W."/>
            <person name="Wong E."/>
            <person name="Huang K."/>
            <person name="Tropini C."/>
            <person name="Ng K."/>
            <person name="Yu B."/>
        </authorList>
    </citation>
    <scope>NUCLEOTIDE SEQUENCE [LARGE SCALE GENOMIC DNA]</scope>
    <source>
        <strain evidence="1 2">NM50_B9-20</strain>
    </source>
</reference>
<evidence type="ECO:0000313" key="1">
    <source>
        <dbReference type="EMBL" id="TGY44192.1"/>
    </source>
</evidence>
<keyword evidence="2" id="KW-1185">Reference proteome</keyword>
<dbReference type="EMBL" id="SRYR01000001">
    <property type="protein sequence ID" value="TGY44192.1"/>
    <property type="molecule type" value="Genomic_DNA"/>
</dbReference>
<accession>A0A4S2DQP0</accession>
<dbReference type="Proteomes" id="UP000306888">
    <property type="component" value="Unassembled WGS sequence"/>
</dbReference>
<comment type="caution">
    <text evidence="1">The sequence shown here is derived from an EMBL/GenBank/DDBJ whole genome shotgun (WGS) entry which is preliminary data.</text>
</comment>